<keyword evidence="1" id="KW-1133">Transmembrane helix</keyword>
<organism evidence="2 3">
    <name type="scientific">Deinococcus enclensis</name>
    <dbReference type="NCBI Taxonomy" id="1049582"/>
    <lineage>
        <taxon>Bacteria</taxon>
        <taxon>Thermotogati</taxon>
        <taxon>Deinococcota</taxon>
        <taxon>Deinococci</taxon>
        <taxon>Deinococcales</taxon>
        <taxon>Deinococcaceae</taxon>
        <taxon>Deinococcus</taxon>
    </lineage>
</organism>
<proteinExistence type="predicted"/>
<protein>
    <submittedName>
        <fullName evidence="2">Uncharacterized protein</fullName>
    </submittedName>
</protein>
<comment type="caution">
    <text evidence="2">The sequence shown here is derived from an EMBL/GenBank/DDBJ whole genome shotgun (WGS) entry which is preliminary data.</text>
</comment>
<dbReference type="RefSeq" id="WP_307466839.1">
    <property type="nucleotide sequence ID" value="NZ_JAURUR010000009.1"/>
</dbReference>
<evidence type="ECO:0000313" key="3">
    <source>
        <dbReference type="Proteomes" id="UP001232163"/>
    </source>
</evidence>
<dbReference type="EMBL" id="JAURUR010000009">
    <property type="protein sequence ID" value="MDP9765189.1"/>
    <property type="molecule type" value="Genomic_DNA"/>
</dbReference>
<evidence type="ECO:0000256" key="1">
    <source>
        <dbReference type="SAM" id="Phobius"/>
    </source>
</evidence>
<sequence>MTEHPAHQVHRRAWLWFLPLALTTTAVTAYLALSSVSVIVLLFFAGGVPAEENLQPAPVEPLLVATAVVWVGVLLAALLPRTRAGAVLALLGGIGAALVTLKSGITVVLWLALVCAFPALQVRPRPAT</sequence>
<feature type="transmembrane region" description="Helical" evidence="1">
    <location>
        <begin position="87"/>
        <end position="120"/>
    </location>
</feature>
<gene>
    <name evidence="2" type="ORF">QO006_002637</name>
</gene>
<evidence type="ECO:0000313" key="2">
    <source>
        <dbReference type="EMBL" id="MDP9765189.1"/>
    </source>
</evidence>
<keyword evidence="3" id="KW-1185">Reference proteome</keyword>
<feature type="transmembrane region" description="Helical" evidence="1">
    <location>
        <begin position="62"/>
        <end position="80"/>
    </location>
</feature>
<accession>A0ABT9MFB8</accession>
<feature type="transmembrane region" description="Helical" evidence="1">
    <location>
        <begin position="14"/>
        <end position="42"/>
    </location>
</feature>
<keyword evidence="1" id="KW-0812">Transmembrane</keyword>
<keyword evidence="1" id="KW-0472">Membrane</keyword>
<dbReference type="Proteomes" id="UP001232163">
    <property type="component" value="Unassembled WGS sequence"/>
</dbReference>
<name>A0ABT9MFB8_9DEIO</name>
<reference evidence="2 3" key="1">
    <citation type="submission" date="2023-07" db="EMBL/GenBank/DDBJ databases">
        <title>Genomic Encyclopedia of Type Strains, Phase IV (KMG-IV): sequencing the most valuable type-strain genomes for metagenomic binning, comparative biology and taxonomic classification.</title>
        <authorList>
            <person name="Goeker M."/>
        </authorList>
    </citation>
    <scope>NUCLEOTIDE SEQUENCE [LARGE SCALE GENOMIC DNA]</scope>
    <source>
        <strain evidence="2 3">NIO-1023</strain>
    </source>
</reference>